<organism evidence="1 2">
    <name type="scientific">Ancylostoma duodenale</name>
    <dbReference type="NCBI Taxonomy" id="51022"/>
    <lineage>
        <taxon>Eukaryota</taxon>
        <taxon>Metazoa</taxon>
        <taxon>Ecdysozoa</taxon>
        <taxon>Nematoda</taxon>
        <taxon>Chromadorea</taxon>
        <taxon>Rhabditida</taxon>
        <taxon>Rhabditina</taxon>
        <taxon>Rhabditomorpha</taxon>
        <taxon>Strongyloidea</taxon>
        <taxon>Ancylostomatidae</taxon>
        <taxon>Ancylostomatinae</taxon>
        <taxon>Ancylostoma</taxon>
    </lineage>
</organism>
<evidence type="ECO:0000313" key="2">
    <source>
        <dbReference type="Proteomes" id="UP000054047"/>
    </source>
</evidence>
<keyword evidence="2" id="KW-1185">Reference proteome</keyword>
<name>A0A0C2GYV2_9BILA</name>
<dbReference type="EMBL" id="KN729419">
    <property type="protein sequence ID" value="KIH62301.1"/>
    <property type="molecule type" value="Genomic_DNA"/>
</dbReference>
<proteinExistence type="predicted"/>
<accession>A0A0C2GYV2</accession>
<dbReference type="AlphaFoldDB" id="A0A0C2GYV2"/>
<evidence type="ECO:0000313" key="1">
    <source>
        <dbReference type="EMBL" id="KIH62301.1"/>
    </source>
</evidence>
<gene>
    <name evidence="1" type="ORF">ANCDUO_07416</name>
</gene>
<dbReference type="Proteomes" id="UP000054047">
    <property type="component" value="Unassembled WGS sequence"/>
</dbReference>
<sequence>MFGYGFTFGEKFINPFIGIGDYFFDPEREDGSSPDKRVWQSESIYNPIVSSPSSSLSFTQWPDTGFGTAPGCSGRWVSSIQRAAVL</sequence>
<reference evidence="1 2" key="1">
    <citation type="submission" date="2013-12" db="EMBL/GenBank/DDBJ databases">
        <title>Draft genome of the parsitic nematode Ancylostoma duodenale.</title>
        <authorList>
            <person name="Mitreva M."/>
        </authorList>
    </citation>
    <scope>NUCLEOTIDE SEQUENCE [LARGE SCALE GENOMIC DNA]</scope>
    <source>
        <strain evidence="1 2">Zhejiang</strain>
    </source>
</reference>
<dbReference type="OrthoDB" id="534912at2759"/>
<protein>
    <submittedName>
        <fullName evidence="1">Uncharacterized protein</fullName>
    </submittedName>
</protein>